<protein>
    <submittedName>
        <fullName evidence="1">Uncharacterized protein</fullName>
    </submittedName>
</protein>
<name>C8VXV8_DESAS</name>
<dbReference type="HOGENOM" id="CLU_100964_1_0_9"/>
<dbReference type="Proteomes" id="UP000002217">
    <property type="component" value="Chromosome"/>
</dbReference>
<sequence>MRIAVTGKMRSGKDTVGDYLVRKHNFKKFAFGDAIRSICQELFPETLVKGKPRYLYQAVGQGMRTIETDVWINKLFKQLNKESPGTNLVLTDLRQQNEYMALKQNGFIIVRVNSRLDNRIRRMNDSGDNFSMADIKHETEQLIDSFSVDYQINNDGTLDELYQQIEQKLREVCSSGRVQSGHGNKDEKVG</sequence>
<organism evidence="1 2">
    <name type="scientific">Desulfofarcimen acetoxidans (strain ATCC 49208 / DSM 771 / KCTC 5769 / VKM B-1644 / 5575)</name>
    <name type="common">Desulfotomaculum acetoxidans</name>
    <dbReference type="NCBI Taxonomy" id="485916"/>
    <lineage>
        <taxon>Bacteria</taxon>
        <taxon>Bacillati</taxon>
        <taxon>Bacillota</taxon>
        <taxon>Clostridia</taxon>
        <taxon>Eubacteriales</taxon>
        <taxon>Peptococcaceae</taxon>
        <taxon>Desulfofarcimen</taxon>
    </lineage>
</organism>
<evidence type="ECO:0000313" key="1">
    <source>
        <dbReference type="EMBL" id="ACV64587.1"/>
    </source>
</evidence>
<gene>
    <name evidence="1" type="ordered locus">Dtox_3893</name>
</gene>
<reference evidence="1 2" key="1">
    <citation type="journal article" date="2009" name="Stand. Genomic Sci.">
        <title>Complete genome sequence of Desulfotomaculum acetoxidans type strain (5575).</title>
        <authorList>
            <person name="Spring S."/>
            <person name="Lapidus A."/>
            <person name="Schroder M."/>
            <person name="Gleim D."/>
            <person name="Sims D."/>
            <person name="Meincke L."/>
            <person name="Glavina Del Rio T."/>
            <person name="Tice H."/>
            <person name="Copeland A."/>
            <person name="Cheng J.F."/>
            <person name="Lucas S."/>
            <person name="Chen F."/>
            <person name="Nolan M."/>
            <person name="Bruce D."/>
            <person name="Goodwin L."/>
            <person name="Pitluck S."/>
            <person name="Ivanova N."/>
            <person name="Mavromatis K."/>
            <person name="Mikhailova N."/>
            <person name="Pati A."/>
            <person name="Chen A."/>
            <person name="Palaniappan K."/>
            <person name="Land M."/>
            <person name="Hauser L."/>
            <person name="Chang Y.J."/>
            <person name="Jeffries C.D."/>
            <person name="Chain P."/>
            <person name="Saunders E."/>
            <person name="Brettin T."/>
            <person name="Detter J.C."/>
            <person name="Goker M."/>
            <person name="Bristow J."/>
            <person name="Eisen J.A."/>
            <person name="Markowitz V."/>
            <person name="Hugenholtz P."/>
            <person name="Kyrpides N.C."/>
            <person name="Klenk H.P."/>
            <person name="Han C."/>
        </authorList>
    </citation>
    <scope>NUCLEOTIDE SEQUENCE [LARGE SCALE GENOMIC DNA]</scope>
    <source>
        <strain evidence="2">ATCC 49208 / DSM 771 / VKM B-1644</strain>
    </source>
</reference>
<dbReference type="KEGG" id="dae:Dtox_3893"/>
<accession>C8VXV8</accession>
<dbReference type="PANTHER" id="PTHR41930">
    <property type="entry name" value="UPF0200 PROTEIN MJ1399"/>
    <property type="match status" value="1"/>
</dbReference>
<dbReference type="AlphaFoldDB" id="C8VXV8"/>
<dbReference type="STRING" id="485916.Dtox_3893"/>
<evidence type="ECO:0000313" key="2">
    <source>
        <dbReference type="Proteomes" id="UP000002217"/>
    </source>
</evidence>
<keyword evidence="2" id="KW-1185">Reference proteome</keyword>
<dbReference type="EMBL" id="CP001720">
    <property type="protein sequence ID" value="ACV64587.1"/>
    <property type="molecule type" value="Genomic_DNA"/>
</dbReference>
<dbReference type="PANTHER" id="PTHR41930:SF1">
    <property type="entry name" value="DEPHOSPHO-COA KINASE"/>
    <property type="match status" value="1"/>
</dbReference>
<proteinExistence type="predicted"/>
<dbReference type="eggNOG" id="COG0237">
    <property type="taxonomic scope" value="Bacteria"/>
</dbReference>
<dbReference type="Gene3D" id="3.40.50.300">
    <property type="entry name" value="P-loop containing nucleotide triphosphate hydrolases"/>
    <property type="match status" value="1"/>
</dbReference>
<dbReference type="SUPFAM" id="SSF52540">
    <property type="entry name" value="P-loop containing nucleoside triphosphate hydrolases"/>
    <property type="match status" value="1"/>
</dbReference>
<dbReference type="Pfam" id="PF13238">
    <property type="entry name" value="AAA_18"/>
    <property type="match status" value="1"/>
</dbReference>
<dbReference type="InterPro" id="IPR027417">
    <property type="entry name" value="P-loop_NTPase"/>
</dbReference>